<dbReference type="InterPro" id="IPR008145">
    <property type="entry name" value="GK/Ca_channel_bsu"/>
</dbReference>
<keyword evidence="5 9" id="KW-0547">Nucleotide-binding</keyword>
<dbReference type="SUPFAM" id="SSF52540">
    <property type="entry name" value="P-loop containing nucleoside triphosphate hydrolases"/>
    <property type="match status" value="1"/>
</dbReference>
<dbReference type="HAMAP" id="MF_00328">
    <property type="entry name" value="Guanylate_kinase"/>
    <property type="match status" value="1"/>
</dbReference>
<dbReference type="NCBIfam" id="TIGR03263">
    <property type="entry name" value="guanyl_kin"/>
    <property type="match status" value="1"/>
</dbReference>
<dbReference type="GO" id="GO:0005524">
    <property type="term" value="F:ATP binding"/>
    <property type="evidence" value="ECO:0007669"/>
    <property type="project" value="UniProtKB-UniRule"/>
</dbReference>
<evidence type="ECO:0000256" key="1">
    <source>
        <dbReference type="ARBA" id="ARBA00005790"/>
    </source>
</evidence>
<comment type="caution">
    <text evidence="11">The sequence shown here is derived from an EMBL/GenBank/DDBJ whole genome shotgun (WGS) entry which is preliminary data.</text>
</comment>
<feature type="domain" description="Guanylate kinase-like" evidence="10">
    <location>
        <begin position="8"/>
        <end position="186"/>
    </location>
</feature>
<dbReference type="Pfam" id="PF00625">
    <property type="entry name" value="Guanylate_kin"/>
    <property type="match status" value="1"/>
</dbReference>
<dbReference type="RefSeq" id="WP_066593455.1">
    <property type="nucleotide sequence ID" value="NZ_CAJTBZ010000019.1"/>
</dbReference>
<dbReference type="Gene3D" id="3.40.50.300">
    <property type="entry name" value="P-loop containing nucleotide triphosphate hydrolases"/>
    <property type="match status" value="1"/>
</dbReference>
<evidence type="ECO:0000313" key="11">
    <source>
        <dbReference type="EMBL" id="OXE49835.1"/>
    </source>
</evidence>
<dbReference type="GeneID" id="78361740"/>
<keyword evidence="4 9" id="KW-0808">Transferase</keyword>
<dbReference type="FunFam" id="3.30.63.10:FF:000002">
    <property type="entry name" value="Guanylate kinase 1"/>
    <property type="match status" value="1"/>
</dbReference>
<dbReference type="GO" id="GO:0005829">
    <property type="term" value="C:cytosol"/>
    <property type="evidence" value="ECO:0007669"/>
    <property type="project" value="TreeGrafter"/>
</dbReference>
<dbReference type="Proteomes" id="UP000214610">
    <property type="component" value="Unassembled WGS sequence"/>
</dbReference>
<comment type="subcellular location">
    <subcellularLocation>
        <location evidence="9">Cytoplasm</location>
    </subcellularLocation>
</comment>
<sequence length="210" mass="23638">MFSADMKGSLFLVSAPSGAGKSSLVNALLEKVKGIELSISTTTRAPRPGELDGREYNFTTVEKFLEAKEKGEFLESALVHGNYYGTSKKWIEEKMKEGTDVLLEIDWQGAFQVRDIFPEAVTIFILPPSIKSLEERLHKRGQDSEDTITRRLLGAGAEMVHAKDFQFVIINEVFETALDEFRSVVIGSRLRFKKQYARRTDVFIQLGIPS</sequence>
<dbReference type="SMART" id="SM00072">
    <property type="entry name" value="GuKc"/>
    <property type="match status" value="1"/>
</dbReference>
<evidence type="ECO:0000256" key="6">
    <source>
        <dbReference type="ARBA" id="ARBA00022777"/>
    </source>
</evidence>
<dbReference type="PROSITE" id="PS00856">
    <property type="entry name" value="GUANYLATE_KINASE_1"/>
    <property type="match status" value="1"/>
</dbReference>
<dbReference type="AlphaFoldDB" id="A0A227KP31"/>
<comment type="similarity">
    <text evidence="1 9">Belongs to the guanylate kinase family.</text>
</comment>
<evidence type="ECO:0000256" key="5">
    <source>
        <dbReference type="ARBA" id="ARBA00022741"/>
    </source>
</evidence>
<name>A0A227KP31_9BURK</name>
<evidence type="ECO:0000256" key="2">
    <source>
        <dbReference type="ARBA" id="ARBA00012961"/>
    </source>
</evidence>
<dbReference type="CDD" id="cd00071">
    <property type="entry name" value="GMPK"/>
    <property type="match status" value="1"/>
</dbReference>
<dbReference type="PANTHER" id="PTHR23117:SF13">
    <property type="entry name" value="GUANYLATE KINASE"/>
    <property type="match status" value="1"/>
</dbReference>
<feature type="binding site" evidence="9">
    <location>
        <begin position="15"/>
        <end position="22"/>
    </location>
    <ligand>
        <name>ATP</name>
        <dbReference type="ChEBI" id="CHEBI:30616"/>
    </ligand>
</feature>
<dbReference type="InterPro" id="IPR020590">
    <property type="entry name" value="Guanylate_kinase_CS"/>
</dbReference>
<protein>
    <recommendedName>
        <fullName evidence="3 9">Guanylate kinase</fullName>
        <ecNumber evidence="2 9">2.7.4.8</ecNumber>
    </recommendedName>
    <alternativeName>
        <fullName evidence="8 9">GMP kinase</fullName>
    </alternativeName>
</protein>
<dbReference type="InterPro" id="IPR027417">
    <property type="entry name" value="P-loop_NTPase"/>
</dbReference>
<evidence type="ECO:0000256" key="4">
    <source>
        <dbReference type="ARBA" id="ARBA00022679"/>
    </source>
</evidence>
<dbReference type="InterPro" id="IPR008144">
    <property type="entry name" value="Guanylate_kin-like_dom"/>
</dbReference>
<reference evidence="12" key="1">
    <citation type="submission" date="2017-05" db="EMBL/GenBank/DDBJ databases">
        <title>Improved OligoMM genomes.</title>
        <authorList>
            <person name="Garzetti D."/>
        </authorList>
    </citation>
    <scope>NUCLEOTIDE SEQUENCE [LARGE SCALE GENOMIC DNA]</scope>
    <source>
        <strain evidence="12">YL45</strain>
    </source>
</reference>
<gene>
    <name evidence="9" type="primary">gmk</name>
    <name evidence="11" type="ORF">ADH67_06835</name>
</gene>
<keyword evidence="9" id="KW-0963">Cytoplasm</keyword>
<evidence type="ECO:0000259" key="10">
    <source>
        <dbReference type="PROSITE" id="PS50052"/>
    </source>
</evidence>
<evidence type="ECO:0000313" key="12">
    <source>
        <dbReference type="Proteomes" id="UP000214610"/>
    </source>
</evidence>
<evidence type="ECO:0000256" key="9">
    <source>
        <dbReference type="HAMAP-Rule" id="MF_00328"/>
    </source>
</evidence>
<proteinExistence type="inferred from homology"/>
<dbReference type="PROSITE" id="PS50052">
    <property type="entry name" value="GUANYLATE_KINASE_2"/>
    <property type="match status" value="1"/>
</dbReference>
<evidence type="ECO:0000256" key="7">
    <source>
        <dbReference type="ARBA" id="ARBA00022840"/>
    </source>
</evidence>
<accession>A0A227KP31</accession>
<dbReference type="EMBL" id="NHMP01000003">
    <property type="protein sequence ID" value="OXE49835.1"/>
    <property type="molecule type" value="Genomic_DNA"/>
</dbReference>
<comment type="catalytic activity">
    <reaction evidence="9">
        <text>GMP + ATP = GDP + ADP</text>
        <dbReference type="Rhea" id="RHEA:20780"/>
        <dbReference type="ChEBI" id="CHEBI:30616"/>
        <dbReference type="ChEBI" id="CHEBI:58115"/>
        <dbReference type="ChEBI" id="CHEBI:58189"/>
        <dbReference type="ChEBI" id="CHEBI:456216"/>
        <dbReference type="EC" id="2.7.4.8"/>
    </reaction>
</comment>
<dbReference type="Gene3D" id="3.30.63.10">
    <property type="entry name" value="Guanylate Kinase phosphate binding domain"/>
    <property type="match status" value="1"/>
</dbReference>
<dbReference type="EC" id="2.7.4.8" evidence="2 9"/>
<evidence type="ECO:0000256" key="3">
    <source>
        <dbReference type="ARBA" id="ARBA00016296"/>
    </source>
</evidence>
<dbReference type="GO" id="GO:0004385">
    <property type="term" value="F:GMP kinase activity"/>
    <property type="evidence" value="ECO:0007669"/>
    <property type="project" value="UniProtKB-UniRule"/>
</dbReference>
<comment type="function">
    <text evidence="9">Essential for recycling GMP and indirectly, cGMP.</text>
</comment>
<dbReference type="PANTHER" id="PTHR23117">
    <property type="entry name" value="GUANYLATE KINASE-RELATED"/>
    <property type="match status" value="1"/>
</dbReference>
<keyword evidence="7 9" id="KW-0067">ATP-binding</keyword>
<evidence type="ECO:0000256" key="8">
    <source>
        <dbReference type="ARBA" id="ARBA00030128"/>
    </source>
</evidence>
<keyword evidence="12" id="KW-1185">Reference proteome</keyword>
<organism evidence="11 12">
    <name type="scientific">Turicimonas muris</name>
    <dbReference type="NCBI Taxonomy" id="1796652"/>
    <lineage>
        <taxon>Bacteria</taxon>
        <taxon>Pseudomonadati</taxon>
        <taxon>Pseudomonadota</taxon>
        <taxon>Betaproteobacteria</taxon>
        <taxon>Burkholderiales</taxon>
        <taxon>Sutterellaceae</taxon>
        <taxon>Turicimonas</taxon>
    </lineage>
</organism>
<dbReference type="InterPro" id="IPR017665">
    <property type="entry name" value="Guanylate_kinase"/>
</dbReference>
<keyword evidence="6 9" id="KW-0418">Kinase</keyword>